<dbReference type="RefSeq" id="WP_083575233.1">
    <property type="nucleotide sequence ID" value="NZ_CALUWT010000031.1"/>
</dbReference>
<dbReference type="KEGG" id="dpg:DESPIGER_0172"/>
<keyword evidence="2" id="KW-1185">Reference proteome</keyword>
<organism evidence="1 2">
    <name type="scientific">Desulfovibrio piger</name>
    <dbReference type="NCBI Taxonomy" id="901"/>
    <lineage>
        <taxon>Bacteria</taxon>
        <taxon>Pseudomonadati</taxon>
        <taxon>Thermodesulfobacteriota</taxon>
        <taxon>Desulfovibrionia</taxon>
        <taxon>Desulfovibrionales</taxon>
        <taxon>Desulfovibrionaceae</taxon>
        <taxon>Desulfovibrio</taxon>
    </lineage>
</organism>
<dbReference type="AlphaFoldDB" id="A0A1K1LBI3"/>
<accession>A0A1K1LBI3</accession>
<evidence type="ECO:0000313" key="1">
    <source>
        <dbReference type="EMBL" id="SFV72074.1"/>
    </source>
</evidence>
<dbReference type="EMBL" id="LT630450">
    <property type="protein sequence ID" value="SFV72074.1"/>
    <property type="molecule type" value="Genomic_DNA"/>
</dbReference>
<name>A0A1K1LBI3_9BACT</name>
<dbReference type="InterPro" id="IPR009752">
    <property type="entry name" value="Phage_Mu_GpJ"/>
</dbReference>
<evidence type="ECO:0008006" key="3">
    <source>
        <dbReference type="Google" id="ProtNLM"/>
    </source>
</evidence>
<dbReference type="Pfam" id="PF07030">
    <property type="entry name" value="Phage_Mu_Gp36"/>
    <property type="match status" value="1"/>
</dbReference>
<dbReference type="Proteomes" id="UP000186323">
    <property type="component" value="Chromosome I"/>
</dbReference>
<gene>
    <name evidence="1" type="ORF">DESPIGER_0172</name>
</gene>
<protein>
    <recommendedName>
        <fullName evidence="3">DUF1320 domain-containing protein</fullName>
    </recommendedName>
</protein>
<evidence type="ECO:0000313" key="2">
    <source>
        <dbReference type="Proteomes" id="UP000186323"/>
    </source>
</evidence>
<sequence length="140" mass="14929">MYATPEDIRARYKEVYPLLAGKDAEGRPDTAAVEQALAEAASEIDAILGTRFAVPVSPVPPVLRRIAVDLAVGALPRTGATEASMYERRAREARDLLDKLAAGEASLGPGYDPAPAGSGGTGRIGYAVRPSDFRRRLEDY</sequence>
<reference evidence="2" key="1">
    <citation type="submission" date="2016-10" db="EMBL/GenBank/DDBJ databases">
        <authorList>
            <person name="Wegmann U."/>
        </authorList>
    </citation>
    <scope>NUCLEOTIDE SEQUENCE [LARGE SCALE GENOMIC DNA]</scope>
</reference>
<proteinExistence type="predicted"/>